<name>A0ABQ6MRH0_9STRA</name>
<protein>
    <submittedName>
        <fullName evidence="1">Uncharacterized protein</fullName>
    </submittedName>
</protein>
<dbReference type="EMBL" id="BRYB01004469">
    <property type="protein sequence ID" value="GMI31617.1"/>
    <property type="molecule type" value="Genomic_DNA"/>
</dbReference>
<evidence type="ECO:0000313" key="2">
    <source>
        <dbReference type="Proteomes" id="UP001165060"/>
    </source>
</evidence>
<reference evidence="1 2" key="1">
    <citation type="journal article" date="2023" name="Commun. Biol.">
        <title>Genome analysis of Parmales, the sister group of diatoms, reveals the evolutionary specialization of diatoms from phago-mixotrophs to photoautotrophs.</title>
        <authorList>
            <person name="Ban H."/>
            <person name="Sato S."/>
            <person name="Yoshikawa S."/>
            <person name="Yamada K."/>
            <person name="Nakamura Y."/>
            <person name="Ichinomiya M."/>
            <person name="Sato N."/>
            <person name="Blanc-Mathieu R."/>
            <person name="Endo H."/>
            <person name="Kuwata A."/>
            <person name="Ogata H."/>
        </authorList>
    </citation>
    <scope>NUCLEOTIDE SEQUENCE [LARGE SCALE GENOMIC DNA]</scope>
</reference>
<evidence type="ECO:0000313" key="1">
    <source>
        <dbReference type="EMBL" id="GMI31617.1"/>
    </source>
</evidence>
<proteinExistence type="predicted"/>
<feature type="non-terminal residue" evidence="1">
    <location>
        <position position="1"/>
    </location>
</feature>
<sequence>GGGFERGGVLELYRRAGLGERDAAIAAGVLGDMRLIISERKGGAAAESYVNEMGEADFAPPASFGAPRSIYGGDVGGRPLGPDYLKAALARPRESVAGTIWDDELVRAAAAKAAAKPGAFKREVKEVAERLCKVGTRYTGGKVEALLTRD</sequence>
<gene>
    <name evidence="1" type="ORF">TeGR_g1868</name>
</gene>
<keyword evidence="2" id="KW-1185">Reference proteome</keyword>
<comment type="caution">
    <text evidence="1">The sequence shown here is derived from an EMBL/GenBank/DDBJ whole genome shotgun (WGS) entry which is preliminary data.</text>
</comment>
<accession>A0ABQ6MRH0</accession>
<dbReference type="Proteomes" id="UP001165060">
    <property type="component" value="Unassembled WGS sequence"/>
</dbReference>
<organism evidence="1 2">
    <name type="scientific">Tetraparma gracilis</name>
    <dbReference type="NCBI Taxonomy" id="2962635"/>
    <lineage>
        <taxon>Eukaryota</taxon>
        <taxon>Sar</taxon>
        <taxon>Stramenopiles</taxon>
        <taxon>Ochrophyta</taxon>
        <taxon>Bolidophyceae</taxon>
        <taxon>Parmales</taxon>
        <taxon>Triparmaceae</taxon>
        <taxon>Tetraparma</taxon>
    </lineage>
</organism>